<dbReference type="PROSITE" id="PS00217">
    <property type="entry name" value="SUGAR_TRANSPORT_2"/>
    <property type="match status" value="1"/>
</dbReference>
<keyword evidence="4 6" id="KW-0472">Membrane</keyword>
<dbReference type="InterPro" id="IPR005828">
    <property type="entry name" value="MFS_sugar_transport-like"/>
</dbReference>
<evidence type="ECO:0000313" key="9">
    <source>
        <dbReference type="Proteomes" id="UP000667349"/>
    </source>
</evidence>
<feature type="transmembrane region" description="Helical" evidence="6">
    <location>
        <begin position="531"/>
        <end position="552"/>
    </location>
</feature>
<feature type="transmembrane region" description="Helical" evidence="6">
    <location>
        <begin position="245"/>
        <end position="266"/>
    </location>
</feature>
<dbReference type="GO" id="GO:0016020">
    <property type="term" value="C:membrane"/>
    <property type="evidence" value="ECO:0007669"/>
    <property type="project" value="UniProtKB-SubCell"/>
</dbReference>
<reference evidence="8" key="1">
    <citation type="submission" date="2020-02" db="EMBL/GenBank/DDBJ databases">
        <title>Relaxed selection underlies rapid genomic changes in the transitions from sociality to social parasitism in ants.</title>
        <authorList>
            <person name="Bi X."/>
        </authorList>
    </citation>
    <scope>NUCLEOTIDE SEQUENCE</scope>
    <source>
        <strain evidence="8">BGI-DK2013a</strain>
        <tissue evidence="8">Whole body</tissue>
    </source>
</reference>
<dbReference type="PANTHER" id="PTHR48021:SF7">
    <property type="entry name" value="RH09188P"/>
    <property type="match status" value="1"/>
</dbReference>
<evidence type="ECO:0000256" key="2">
    <source>
        <dbReference type="ARBA" id="ARBA00022692"/>
    </source>
</evidence>
<comment type="caution">
    <text evidence="8">The sequence shown here is derived from an EMBL/GenBank/DDBJ whole genome shotgun (WGS) entry which is preliminary data.</text>
</comment>
<dbReference type="PROSITE" id="PS50850">
    <property type="entry name" value="MFS"/>
    <property type="match status" value="1"/>
</dbReference>
<dbReference type="InterPro" id="IPR050549">
    <property type="entry name" value="MFS_Trehalose_Transporter"/>
</dbReference>
<organism evidence="8 9">
    <name type="scientific">Acromyrmex insinuator</name>
    <dbReference type="NCBI Taxonomy" id="230686"/>
    <lineage>
        <taxon>Eukaryota</taxon>
        <taxon>Metazoa</taxon>
        <taxon>Ecdysozoa</taxon>
        <taxon>Arthropoda</taxon>
        <taxon>Hexapoda</taxon>
        <taxon>Insecta</taxon>
        <taxon>Pterygota</taxon>
        <taxon>Neoptera</taxon>
        <taxon>Endopterygota</taxon>
        <taxon>Hymenoptera</taxon>
        <taxon>Apocrita</taxon>
        <taxon>Aculeata</taxon>
        <taxon>Formicoidea</taxon>
        <taxon>Formicidae</taxon>
        <taxon>Myrmicinae</taxon>
        <taxon>Acromyrmex</taxon>
    </lineage>
</organism>
<feature type="region of interest" description="Disordered" evidence="5">
    <location>
        <begin position="39"/>
        <end position="60"/>
    </location>
</feature>
<evidence type="ECO:0000313" key="8">
    <source>
        <dbReference type="EMBL" id="KAG5311819.1"/>
    </source>
</evidence>
<dbReference type="SUPFAM" id="SSF103473">
    <property type="entry name" value="MFS general substrate transporter"/>
    <property type="match status" value="1"/>
</dbReference>
<name>A0A836ETN2_9HYME</name>
<evidence type="ECO:0000256" key="3">
    <source>
        <dbReference type="ARBA" id="ARBA00022989"/>
    </source>
</evidence>
<sequence>MRASARTSFHLLPPLRKESPQTFSRRGQRVKALMADYGYQRSSSKKGPNQSEPIRAKLFGDRRDRDAHLVTRGTNQRYLGFQLLQFSRINMALDLSYSEEGRAMMGYTSTNESPLDLENNNNNNLKHDERILNEKESTTQSNSKGVLAQCLVTGAVLLVATGGGIPIGYSAVLLPQLSEENSTLHVDRETGSWIAAIHSLATPIGSLLSGPFLDAIGRRGCLQLSAIPLCIGWLIIGLSRNVTSILVGRVICGLSVGFMAVPAQVLVGETAYPGLRGFLVVGSFSAYCAGILLVYAFGASFNWDIVAFYAILLPLAAFIALCLVPESPAWLIRRKKIDKAKKALLWLRGGNTEQMLEEIELLDTSIKANFVKKPVNTSFMKRISSIMSTIRDPGVLKPLIIINVFNALQLSSGTYIIVFYAVDMIKDIDNGNIDNYLAAVVTAIIRFVFSLVSCVLLLKMGRRALGIVSALGSSLASLILAGYLIARKEGSSVDVYVLAVCLLFYVGANTLGLLILPGLMVGELMPLRARGIGGGCIFFIFNLLLFFMTKFFPMVNSLVGTTGIFTIFGICSFLEAIFIYLALPETKDRTLQEIEEYFQQNNFLWITRTKTKKQNTDVPTKAESNCSIPLSEYK</sequence>
<feature type="transmembrane region" description="Helical" evidence="6">
    <location>
        <begin position="192"/>
        <end position="213"/>
    </location>
</feature>
<dbReference type="Gene3D" id="1.20.1250.20">
    <property type="entry name" value="MFS general substrate transporter like domains"/>
    <property type="match status" value="1"/>
</dbReference>
<comment type="subcellular location">
    <subcellularLocation>
        <location evidence="1">Membrane</location>
        <topology evidence="1">Multi-pass membrane protein</topology>
    </subcellularLocation>
</comment>
<feature type="compositionally biased region" description="Polar residues" evidence="5">
    <location>
        <begin position="40"/>
        <end position="52"/>
    </location>
</feature>
<dbReference type="Proteomes" id="UP000667349">
    <property type="component" value="Unassembled WGS sequence"/>
</dbReference>
<keyword evidence="2 6" id="KW-0812">Transmembrane</keyword>
<feature type="transmembrane region" description="Helical" evidence="6">
    <location>
        <begin position="497"/>
        <end position="519"/>
    </location>
</feature>
<protein>
    <submittedName>
        <fullName evidence="8">TRET1 protein</fullName>
    </submittedName>
</protein>
<dbReference type="AlphaFoldDB" id="A0A836ETN2"/>
<feature type="transmembrane region" description="Helical" evidence="6">
    <location>
        <begin position="465"/>
        <end position="485"/>
    </location>
</feature>
<evidence type="ECO:0000256" key="4">
    <source>
        <dbReference type="ARBA" id="ARBA00023136"/>
    </source>
</evidence>
<accession>A0A836ETN2</accession>
<dbReference type="PROSITE" id="PS00216">
    <property type="entry name" value="SUGAR_TRANSPORT_1"/>
    <property type="match status" value="1"/>
</dbReference>
<feature type="transmembrane region" description="Helical" evidence="6">
    <location>
        <begin position="307"/>
        <end position="332"/>
    </location>
</feature>
<dbReference type="InterPro" id="IPR020846">
    <property type="entry name" value="MFS_dom"/>
</dbReference>
<dbReference type="FunFam" id="1.20.1250.20:FF:000249">
    <property type="entry name" value="facilitated trehalose transporter Tret1"/>
    <property type="match status" value="1"/>
</dbReference>
<proteinExistence type="predicted"/>
<gene>
    <name evidence="8" type="primary">Tret1_6</name>
    <name evidence="8" type="ORF">G6Z75_0008602</name>
</gene>
<feature type="domain" description="Major facilitator superfamily (MFS) profile" evidence="7">
    <location>
        <begin position="147"/>
        <end position="587"/>
    </location>
</feature>
<keyword evidence="3 6" id="KW-1133">Transmembrane helix</keyword>
<dbReference type="Pfam" id="PF00083">
    <property type="entry name" value="Sugar_tr"/>
    <property type="match status" value="1"/>
</dbReference>
<feature type="non-terminal residue" evidence="8">
    <location>
        <position position="634"/>
    </location>
</feature>
<evidence type="ECO:0000259" key="7">
    <source>
        <dbReference type="PROSITE" id="PS50850"/>
    </source>
</evidence>
<feature type="transmembrane region" description="Helical" evidence="6">
    <location>
        <begin position="220"/>
        <end position="239"/>
    </location>
</feature>
<dbReference type="InterPro" id="IPR036259">
    <property type="entry name" value="MFS_trans_sf"/>
</dbReference>
<feature type="transmembrane region" description="Helical" evidence="6">
    <location>
        <begin position="564"/>
        <end position="583"/>
    </location>
</feature>
<evidence type="ECO:0000256" key="6">
    <source>
        <dbReference type="SAM" id="Phobius"/>
    </source>
</evidence>
<feature type="transmembrane region" description="Helical" evidence="6">
    <location>
        <begin position="146"/>
        <end position="172"/>
    </location>
</feature>
<feature type="transmembrane region" description="Helical" evidence="6">
    <location>
        <begin position="399"/>
        <end position="421"/>
    </location>
</feature>
<feature type="transmembrane region" description="Helical" evidence="6">
    <location>
        <begin position="436"/>
        <end position="458"/>
    </location>
</feature>
<dbReference type="InterPro" id="IPR005829">
    <property type="entry name" value="Sugar_transporter_CS"/>
</dbReference>
<evidence type="ECO:0000256" key="1">
    <source>
        <dbReference type="ARBA" id="ARBA00004141"/>
    </source>
</evidence>
<dbReference type="PANTHER" id="PTHR48021">
    <property type="match status" value="1"/>
</dbReference>
<feature type="transmembrane region" description="Helical" evidence="6">
    <location>
        <begin position="278"/>
        <end position="301"/>
    </location>
</feature>
<dbReference type="EMBL" id="JAANHZ010000345">
    <property type="protein sequence ID" value="KAG5311819.1"/>
    <property type="molecule type" value="Genomic_DNA"/>
</dbReference>
<dbReference type="GO" id="GO:0022857">
    <property type="term" value="F:transmembrane transporter activity"/>
    <property type="evidence" value="ECO:0007669"/>
    <property type="project" value="InterPro"/>
</dbReference>
<feature type="non-terminal residue" evidence="8">
    <location>
        <position position="1"/>
    </location>
</feature>
<evidence type="ECO:0000256" key="5">
    <source>
        <dbReference type="SAM" id="MobiDB-lite"/>
    </source>
</evidence>
<keyword evidence="9" id="KW-1185">Reference proteome</keyword>